<organism evidence="3 4">
    <name type="scientific">Coemansia interrupta</name>
    <dbReference type="NCBI Taxonomy" id="1126814"/>
    <lineage>
        <taxon>Eukaryota</taxon>
        <taxon>Fungi</taxon>
        <taxon>Fungi incertae sedis</taxon>
        <taxon>Zoopagomycota</taxon>
        <taxon>Kickxellomycotina</taxon>
        <taxon>Kickxellomycetes</taxon>
        <taxon>Kickxellales</taxon>
        <taxon>Kickxellaceae</taxon>
        <taxon>Coemansia</taxon>
    </lineage>
</organism>
<dbReference type="Proteomes" id="UP001140172">
    <property type="component" value="Unassembled WGS sequence"/>
</dbReference>
<dbReference type="OrthoDB" id="5598083at2759"/>
<feature type="region of interest" description="Disordered" evidence="1">
    <location>
        <begin position="1"/>
        <end position="36"/>
    </location>
</feature>
<name>A0A9W8LJE5_9FUNG</name>
<dbReference type="InterPro" id="IPR046347">
    <property type="entry name" value="bZIP_sf"/>
</dbReference>
<feature type="domain" description="BZIP" evidence="2">
    <location>
        <begin position="16"/>
        <end position="30"/>
    </location>
</feature>
<sequence length="113" mass="13167">MAEEMELQNSHVISERRRRNTQAAARMRERQKERERSLLQHRDELVSKMQRLEAELAVVRAQRHQHEVEDSVHDEYKALLHKLSGELEAANAAMSSIVDEVEKLVDIVKSIDV</sequence>
<evidence type="ECO:0000256" key="1">
    <source>
        <dbReference type="SAM" id="MobiDB-lite"/>
    </source>
</evidence>
<evidence type="ECO:0000313" key="4">
    <source>
        <dbReference type="Proteomes" id="UP001140172"/>
    </source>
</evidence>
<keyword evidence="4" id="KW-1185">Reference proteome</keyword>
<protein>
    <recommendedName>
        <fullName evidence="2">BZIP domain-containing protein</fullName>
    </recommendedName>
</protein>
<dbReference type="InterPro" id="IPR004827">
    <property type="entry name" value="bZIP"/>
</dbReference>
<dbReference type="EMBL" id="JANBUM010000120">
    <property type="protein sequence ID" value="KAJ2784185.1"/>
    <property type="molecule type" value="Genomic_DNA"/>
</dbReference>
<accession>A0A9W8LJE5</accession>
<gene>
    <name evidence="3" type="ORF">GGI15_002331</name>
</gene>
<comment type="caution">
    <text evidence="3">The sequence shown here is derived from an EMBL/GenBank/DDBJ whole genome shotgun (WGS) entry which is preliminary data.</text>
</comment>
<dbReference type="AlphaFoldDB" id="A0A9W8LJE5"/>
<evidence type="ECO:0000259" key="2">
    <source>
        <dbReference type="PROSITE" id="PS00036"/>
    </source>
</evidence>
<reference evidence="3" key="1">
    <citation type="submission" date="2022-07" db="EMBL/GenBank/DDBJ databases">
        <title>Phylogenomic reconstructions and comparative analyses of Kickxellomycotina fungi.</title>
        <authorList>
            <person name="Reynolds N.K."/>
            <person name="Stajich J.E."/>
            <person name="Barry K."/>
            <person name="Grigoriev I.V."/>
            <person name="Crous P."/>
            <person name="Smith M.E."/>
        </authorList>
    </citation>
    <scope>NUCLEOTIDE SEQUENCE</scope>
    <source>
        <strain evidence="3">BCRC 34489</strain>
    </source>
</reference>
<dbReference type="GO" id="GO:0003700">
    <property type="term" value="F:DNA-binding transcription factor activity"/>
    <property type="evidence" value="ECO:0007669"/>
    <property type="project" value="InterPro"/>
</dbReference>
<dbReference type="PROSITE" id="PS00036">
    <property type="entry name" value="BZIP_BASIC"/>
    <property type="match status" value="1"/>
</dbReference>
<dbReference type="SUPFAM" id="SSF57959">
    <property type="entry name" value="Leucine zipper domain"/>
    <property type="match status" value="1"/>
</dbReference>
<evidence type="ECO:0000313" key="3">
    <source>
        <dbReference type="EMBL" id="KAJ2784185.1"/>
    </source>
</evidence>
<dbReference type="Pfam" id="PF07716">
    <property type="entry name" value="bZIP_2"/>
    <property type="match status" value="1"/>
</dbReference>
<feature type="compositionally biased region" description="Basic and acidic residues" evidence="1">
    <location>
        <begin position="26"/>
        <end position="36"/>
    </location>
</feature>
<proteinExistence type="predicted"/>